<dbReference type="InterPro" id="IPR050979">
    <property type="entry name" value="LD-transpeptidase"/>
</dbReference>
<reference evidence="7" key="1">
    <citation type="submission" date="2020-05" db="EMBL/GenBank/DDBJ databases">
        <authorList>
            <person name="Chiriac C."/>
            <person name="Salcher M."/>
            <person name="Ghai R."/>
            <person name="Kavagutti S V."/>
        </authorList>
    </citation>
    <scope>NUCLEOTIDE SEQUENCE</scope>
</reference>
<name>A0A6J6BX08_9ZZZZ</name>
<feature type="domain" description="L,D-TPase catalytic" evidence="6">
    <location>
        <begin position="1"/>
        <end position="128"/>
    </location>
</feature>
<dbReference type="Pfam" id="PF03734">
    <property type="entry name" value="YkuD"/>
    <property type="match status" value="1"/>
</dbReference>
<dbReference type="PANTHER" id="PTHR30582:SF30">
    <property type="entry name" value="BLR4375 PROTEIN"/>
    <property type="match status" value="1"/>
</dbReference>
<dbReference type="EMBL" id="CAEZSF010000109">
    <property type="protein sequence ID" value="CAB4543247.1"/>
    <property type="molecule type" value="Genomic_DNA"/>
</dbReference>
<keyword evidence="3" id="KW-0133">Cell shape</keyword>
<accession>A0A6J6BX08</accession>
<evidence type="ECO:0000256" key="1">
    <source>
        <dbReference type="ARBA" id="ARBA00004752"/>
    </source>
</evidence>
<comment type="pathway">
    <text evidence="1">Cell wall biogenesis; peptidoglycan biosynthesis.</text>
</comment>
<dbReference type="PANTHER" id="PTHR30582">
    <property type="entry name" value="L,D-TRANSPEPTIDASE"/>
    <property type="match status" value="1"/>
</dbReference>
<evidence type="ECO:0000259" key="6">
    <source>
        <dbReference type="PROSITE" id="PS52029"/>
    </source>
</evidence>
<dbReference type="UniPathway" id="UPA00219"/>
<dbReference type="CDD" id="cd16913">
    <property type="entry name" value="YkuD_like"/>
    <property type="match status" value="1"/>
</dbReference>
<keyword evidence="4" id="KW-0573">Peptidoglycan synthesis</keyword>
<keyword evidence="5" id="KW-0961">Cell wall biogenesis/degradation</keyword>
<dbReference type="AlphaFoldDB" id="A0A6J6BX08"/>
<keyword evidence="2" id="KW-0808">Transferase</keyword>
<organism evidence="7">
    <name type="scientific">freshwater metagenome</name>
    <dbReference type="NCBI Taxonomy" id="449393"/>
    <lineage>
        <taxon>unclassified sequences</taxon>
        <taxon>metagenomes</taxon>
        <taxon>ecological metagenomes</taxon>
    </lineage>
</organism>
<dbReference type="PROSITE" id="PS52029">
    <property type="entry name" value="LD_TPASE"/>
    <property type="match status" value="1"/>
</dbReference>
<dbReference type="GO" id="GO:0008360">
    <property type="term" value="P:regulation of cell shape"/>
    <property type="evidence" value="ECO:0007669"/>
    <property type="project" value="UniProtKB-KW"/>
</dbReference>
<proteinExistence type="predicted"/>
<dbReference type="GO" id="GO:0005576">
    <property type="term" value="C:extracellular region"/>
    <property type="evidence" value="ECO:0007669"/>
    <property type="project" value="TreeGrafter"/>
</dbReference>
<dbReference type="SUPFAM" id="SSF141523">
    <property type="entry name" value="L,D-transpeptidase catalytic domain-like"/>
    <property type="match status" value="1"/>
</dbReference>
<evidence type="ECO:0000256" key="5">
    <source>
        <dbReference type="ARBA" id="ARBA00023316"/>
    </source>
</evidence>
<evidence type="ECO:0000313" key="7">
    <source>
        <dbReference type="EMBL" id="CAB4543247.1"/>
    </source>
</evidence>
<dbReference type="GO" id="GO:0018104">
    <property type="term" value="P:peptidoglycan-protein cross-linking"/>
    <property type="evidence" value="ECO:0007669"/>
    <property type="project" value="TreeGrafter"/>
</dbReference>
<protein>
    <submittedName>
        <fullName evidence="7">Unannotated protein</fullName>
    </submittedName>
</protein>
<dbReference type="Gene3D" id="2.40.440.10">
    <property type="entry name" value="L,D-transpeptidase catalytic domain-like"/>
    <property type="match status" value="1"/>
</dbReference>
<sequence>MISLTDRSLRVVEAGQELLTAPISVGRPSSPTPTGSFYVTDIVPSANPAGGYGPVALALNGYSEAMDTFGGENAEGTPDSLAPVLAVHGTNKPDSIGRAASNGCPRLFNQDILKLAALVPAGTPVAIWP</sequence>
<dbReference type="GO" id="GO:0071972">
    <property type="term" value="F:peptidoglycan L,D-transpeptidase activity"/>
    <property type="evidence" value="ECO:0007669"/>
    <property type="project" value="TreeGrafter"/>
</dbReference>
<dbReference type="GO" id="GO:0016740">
    <property type="term" value="F:transferase activity"/>
    <property type="evidence" value="ECO:0007669"/>
    <property type="project" value="UniProtKB-KW"/>
</dbReference>
<dbReference type="InterPro" id="IPR005490">
    <property type="entry name" value="LD_TPept_cat_dom"/>
</dbReference>
<evidence type="ECO:0000256" key="3">
    <source>
        <dbReference type="ARBA" id="ARBA00022960"/>
    </source>
</evidence>
<dbReference type="InterPro" id="IPR038063">
    <property type="entry name" value="Transpep_catalytic_dom"/>
</dbReference>
<gene>
    <name evidence="7" type="ORF">UFOPK1358_01151</name>
</gene>
<dbReference type="GO" id="GO:0071555">
    <property type="term" value="P:cell wall organization"/>
    <property type="evidence" value="ECO:0007669"/>
    <property type="project" value="UniProtKB-KW"/>
</dbReference>
<evidence type="ECO:0000256" key="2">
    <source>
        <dbReference type="ARBA" id="ARBA00022679"/>
    </source>
</evidence>
<evidence type="ECO:0000256" key="4">
    <source>
        <dbReference type="ARBA" id="ARBA00022984"/>
    </source>
</evidence>